<comment type="caution">
    <text evidence="1">The sequence shown here is derived from an EMBL/GenBank/DDBJ whole genome shotgun (WGS) entry which is preliminary data.</text>
</comment>
<proteinExistence type="predicted"/>
<name>A0AAV4RXY9_9ARAC</name>
<dbReference type="AlphaFoldDB" id="A0AAV4RXY9"/>
<organism evidence="1 2">
    <name type="scientific">Caerostris darwini</name>
    <dbReference type="NCBI Taxonomy" id="1538125"/>
    <lineage>
        <taxon>Eukaryota</taxon>
        <taxon>Metazoa</taxon>
        <taxon>Ecdysozoa</taxon>
        <taxon>Arthropoda</taxon>
        <taxon>Chelicerata</taxon>
        <taxon>Arachnida</taxon>
        <taxon>Araneae</taxon>
        <taxon>Araneomorphae</taxon>
        <taxon>Entelegynae</taxon>
        <taxon>Araneoidea</taxon>
        <taxon>Araneidae</taxon>
        <taxon>Caerostris</taxon>
    </lineage>
</organism>
<evidence type="ECO:0008006" key="3">
    <source>
        <dbReference type="Google" id="ProtNLM"/>
    </source>
</evidence>
<reference evidence="1 2" key="1">
    <citation type="submission" date="2021-06" db="EMBL/GenBank/DDBJ databases">
        <title>Caerostris darwini draft genome.</title>
        <authorList>
            <person name="Kono N."/>
            <person name="Arakawa K."/>
        </authorList>
    </citation>
    <scope>NUCLEOTIDE SEQUENCE [LARGE SCALE GENOMIC DNA]</scope>
</reference>
<accession>A0AAV4RXY9</accession>
<sequence length="98" mass="11296">MLIYLRRFFWYLAEQVPTAAGLMLAANEHLSRSVCKEVKMTSHPLVHPSQLVFHLVRPDGFAFGTVFRPRAHSLAEDESRHYPSPSRQVNPMNYLVTE</sequence>
<evidence type="ECO:0000313" key="2">
    <source>
        <dbReference type="Proteomes" id="UP001054837"/>
    </source>
</evidence>
<protein>
    <recommendedName>
        <fullName evidence="3">Secreted protein</fullName>
    </recommendedName>
</protein>
<keyword evidence="2" id="KW-1185">Reference proteome</keyword>
<dbReference type="EMBL" id="BPLQ01006727">
    <property type="protein sequence ID" value="GIY24678.1"/>
    <property type="molecule type" value="Genomic_DNA"/>
</dbReference>
<gene>
    <name evidence="1" type="ORF">CDAR_10351</name>
</gene>
<dbReference type="Proteomes" id="UP001054837">
    <property type="component" value="Unassembled WGS sequence"/>
</dbReference>
<evidence type="ECO:0000313" key="1">
    <source>
        <dbReference type="EMBL" id="GIY24678.1"/>
    </source>
</evidence>